<feature type="region of interest" description="Disordered" evidence="7">
    <location>
        <begin position="91"/>
        <end position="121"/>
    </location>
</feature>
<dbReference type="CDD" id="cd00067">
    <property type="entry name" value="GAL4"/>
    <property type="match status" value="1"/>
</dbReference>
<sequence length="737" mass="83268">MIPATSSSRKRPGGPLTEVDLGVTESRRRDPKVSRACDSCKAKKIRCSGTFPCQVCTRRSLPCSYVSKYSRGRAPTPPFSIGIPHSEAVPIDSTQDEEAPGVSVPSRRSPTYQSQASYNGEAQRDMAFRSAECSSRPRGSPDLVIDGQYFEPSSGLSFLHRAWAKLLGCDRQMALYESTEREKNQLWMSAGDSPFISTDTEADAILSDGQASRELLGFYFDTCVVTYRMLHRHTVENWLQSVLNDRARGLHISHSVGNPKCAIVLTALAIAKRRLFNIRDDSSTNNVSKRLGESDSLFCTAMELTDSEVGFPRLESAQARLFQVIYLLQTSRMNKAWYTFGAAYQIISTLGLHRRRGRQQTLCVRGNPKYISLQCGRRVFWVAYTIDKYLSVVSGRPRLLHDDEVDQIFPDSVNDEDMMTPEYPGWEPSEECHVDSLIFHAKIARIISRISCEVYYNDNRNPHDRVESAHRLVEELHAWRNSLPPHLGAMKPSTLIPTFRREATALSLAYSHALIHVNRPFLLPDVDMASDSIRVQERVDECISAAKQALSLVDNMAKDPNLFHSFWWTHYVTFCALAVIYIWKIHKSPAESDPHACEHDTLSELIERGQSHLLKACSLASPNRIYGVILDGLRQEMHRQIAKNKITRLIPNAEGVDRRTDGQNNFPCVPSEPNGHEHYAVSTESDWNISDALQSWQTSDWLDLDSSVCLLRSMKRHLPLTNIIKAFYPILGEFELS</sequence>
<keyword evidence="5" id="KW-0804">Transcription</keyword>
<dbReference type="CDD" id="cd12148">
    <property type="entry name" value="fungal_TF_MHR"/>
    <property type="match status" value="1"/>
</dbReference>
<dbReference type="GO" id="GO:0008270">
    <property type="term" value="F:zinc ion binding"/>
    <property type="evidence" value="ECO:0007669"/>
    <property type="project" value="InterPro"/>
</dbReference>
<dbReference type="STRING" id="2070753.A0A3A2ZAV4"/>
<organism evidence="9 10">
    <name type="scientific">Aspergillus sclerotialis</name>
    <dbReference type="NCBI Taxonomy" id="2070753"/>
    <lineage>
        <taxon>Eukaryota</taxon>
        <taxon>Fungi</taxon>
        <taxon>Dikarya</taxon>
        <taxon>Ascomycota</taxon>
        <taxon>Pezizomycotina</taxon>
        <taxon>Eurotiomycetes</taxon>
        <taxon>Eurotiomycetidae</taxon>
        <taxon>Eurotiales</taxon>
        <taxon>Aspergillaceae</taxon>
        <taxon>Aspergillus</taxon>
        <taxon>Aspergillus subgen. Polypaecilum</taxon>
    </lineage>
</organism>
<keyword evidence="10" id="KW-1185">Reference proteome</keyword>
<evidence type="ECO:0000259" key="8">
    <source>
        <dbReference type="PROSITE" id="PS50048"/>
    </source>
</evidence>
<evidence type="ECO:0000256" key="3">
    <source>
        <dbReference type="ARBA" id="ARBA00023015"/>
    </source>
</evidence>
<dbReference type="InterPro" id="IPR036864">
    <property type="entry name" value="Zn2-C6_fun-type_DNA-bd_sf"/>
</dbReference>
<evidence type="ECO:0000256" key="7">
    <source>
        <dbReference type="SAM" id="MobiDB-lite"/>
    </source>
</evidence>
<dbReference type="OrthoDB" id="2579025at2759"/>
<dbReference type="AlphaFoldDB" id="A0A3A2ZAV4"/>
<feature type="domain" description="Zn(2)-C6 fungal-type" evidence="8">
    <location>
        <begin position="36"/>
        <end position="65"/>
    </location>
</feature>
<dbReference type="SMART" id="SM00066">
    <property type="entry name" value="GAL4"/>
    <property type="match status" value="1"/>
</dbReference>
<keyword evidence="3" id="KW-0805">Transcription regulation</keyword>
<dbReference type="GO" id="GO:0005634">
    <property type="term" value="C:nucleus"/>
    <property type="evidence" value="ECO:0007669"/>
    <property type="project" value="UniProtKB-SubCell"/>
</dbReference>
<evidence type="ECO:0000313" key="9">
    <source>
        <dbReference type="EMBL" id="RJE20242.1"/>
    </source>
</evidence>
<dbReference type="PANTHER" id="PTHR47540">
    <property type="entry name" value="THIAMINE REPRESSIBLE GENES REGULATORY PROTEIN THI5"/>
    <property type="match status" value="1"/>
</dbReference>
<dbReference type="PROSITE" id="PS00463">
    <property type="entry name" value="ZN2_CY6_FUNGAL_1"/>
    <property type="match status" value="1"/>
</dbReference>
<dbReference type="GO" id="GO:0000981">
    <property type="term" value="F:DNA-binding transcription factor activity, RNA polymerase II-specific"/>
    <property type="evidence" value="ECO:0007669"/>
    <property type="project" value="InterPro"/>
</dbReference>
<dbReference type="Gene3D" id="4.10.240.10">
    <property type="entry name" value="Zn(2)-C6 fungal-type DNA-binding domain"/>
    <property type="match status" value="1"/>
</dbReference>
<keyword evidence="4" id="KW-0238">DNA-binding</keyword>
<dbReference type="InterPro" id="IPR001138">
    <property type="entry name" value="Zn2Cys6_DnaBD"/>
</dbReference>
<evidence type="ECO:0000256" key="6">
    <source>
        <dbReference type="ARBA" id="ARBA00023242"/>
    </source>
</evidence>
<dbReference type="PROSITE" id="PS50048">
    <property type="entry name" value="ZN2_CY6_FUNGAL_2"/>
    <property type="match status" value="1"/>
</dbReference>
<keyword evidence="6" id="KW-0539">Nucleus</keyword>
<dbReference type="Proteomes" id="UP000266188">
    <property type="component" value="Unassembled WGS sequence"/>
</dbReference>
<comment type="caution">
    <text evidence="9">The sequence shown here is derived from an EMBL/GenBank/DDBJ whole genome shotgun (WGS) entry which is preliminary data.</text>
</comment>
<keyword evidence="2" id="KW-0479">Metal-binding</keyword>
<dbReference type="PANTHER" id="PTHR47540:SF2">
    <property type="entry name" value="ZN(II)2CYS6 TRANSCRIPTION FACTOR (EUROFUNG)"/>
    <property type="match status" value="1"/>
</dbReference>
<feature type="compositionally biased region" description="Polar residues" evidence="7">
    <location>
        <begin position="106"/>
        <end position="120"/>
    </location>
</feature>
<proteinExistence type="predicted"/>
<evidence type="ECO:0000256" key="5">
    <source>
        <dbReference type="ARBA" id="ARBA00023163"/>
    </source>
</evidence>
<dbReference type="InterPro" id="IPR051711">
    <property type="entry name" value="Stress_Response_Reg"/>
</dbReference>
<evidence type="ECO:0000256" key="4">
    <source>
        <dbReference type="ARBA" id="ARBA00023125"/>
    </source>
</evidence>
<name>A0A3A2ZAV4_9EURO</name>
<accession>A0A3A2ZAV4</accession>
<dbReference type="GO" id="GO:0006351">
    <property type="term" value="P:DNA-templated transcription"/>
    <property type="evidence" value="ECO:0007669"/>
    <property type="project" value="InterPro"/>
</dbReference>
<dbReference type="SMART" id="SM00906">
    <property type="entry name" value="Fungal_trans"/>
    <property type="match status" value="1"/>
</dbReference>
<dbReference type="InterPro" id="IPR007219">
    <property type="entry name" value="XnlR_reg_dom"/>
</dbReference>
<evidence type="ECO:0000256" key="2">
    <source>
        <dbReference type="ARBA" id="ARBA00022723"/>
    </source>
</evidence>
<dbReference type="EMBL" id="MVGC01000325">
    <property type="protein sequence ID" value="RJE20242.1"/>
    <property type="molecule type" value="Genomic_DNA"/>
</dbReference>
<dbReference type="Pfam" id="PF00172">
    <property type="entry name" value="Zn_clus"/>
    <property type="match status" value="1"/>
</dbReference>
<reference evidence="10" key="1">
    <citation type="submission" date="2017-02" db="EMBL/GenBank/DDBJ databases">
        <authorList>
            <person name="Tafer H."/>
            <person name="Lopandic K."/>
        </authorList>
    </citation>
    <scope>NUCLEOTIDE SEQUENCE [LARGE SCALE GENOMIC DNA]</scope>
    <source>
        <strain evidence="10">CBS 366.77</strain>
    </source>
</reference>
<gene>
    <name evidence="9" type="ORF">PHISCL_07420</name>
</gene>
<evidence type="ECO:0000313" key="10">
    <source>
        <dbReference type="Proteomes" id="UP000266188"/>
    </source>
</evidence>
<comment type="subcellular location">
    <subcellularLocation>
        <location evidence="1">Nucleus</location>
    </subcellularLocation>
</comment>
<evidence type="ECO:0000256" key="1">
    <source>
        <dbReference type="ARBA" id="ARBA00004123"/>
    </source>
</evidence>
<dbReference type="GO" id="GO:0043565">
    <property type="term" value="F:sequence-specific DNA binding"/>
    <property type="evidence" value="ECO:0007669"/>
    <property type="project" value="TreeGrafter"/>
</dbReference>
<dbReference type="SUPFAM" id="SSF57701">
    <property type="entry name" value="Zn2/Cys6 DNA-binding domain"/>
    <property type="match status" value="1"/>
</dbReference>
<dbReference type="Pfam" id="PF04082">
    <property type="entry name" value="Fungal_trans"/>
    <property type="match status" value="1"/>
</dbReference>
<dbReference type="GO" id="GO:0045944">
    <property type="term" value="P:positive regulation of transcription by RNA polymerase II"/>
    <property type="evidence" value="ECO:0007669"/>
    <property type="project" value="TreeGrafter"/>
</dbReference>
<feature type="region of interest" description="Disordered" evidence="7">
    <location>
        <begin position="1"/>
        <end position="33"/>
    </location>
</feature>
<protein>
    <submittedName>
        <fullName evidence="9">Transcription factor</fullName>
    </submittedName>
</protein>